<sequence length="144" mass="16540">MNHQIARFKRELEIRWTRNPLTRSGAVFLWGPRQVGKTTLLRARLPEARYVDLLDTDLRAEFALRPRRFREEILAATPETVVVDEIQEVPNLLPEIHWLLENTPTLFVLCGSSARKLRRKATGLLGGRATELRLHPLVSAEVPD</sequence>
<protein>
    <submittedName>
        <fullName evidence="2">AAA family ATPase</fullName>
    </submittedName>
</protein>
<evidence type="ECO:0000259" key="1">
    <source>
        <dbReference type="Pfam" id="PF13173"/>
    </source>
</evidence>
<reference evidence="2" key="1">
    <citation type="submission" date="2020-04" db="EMBL/GenBank/DDBJ databases">
        <authorList>
            <person name="Zhang T."/>
        </authorList>
    </citation>
    <scope>NUCLEOTIDE SEQUENCE</scope>
    <source>
        <strain evidence="2">HKST-UBA02</strain>
    </source>
</reference>
<reference evidence="2" key="2">
    <citation type="journal article" date="2021" name="Microbiome">
        <title>Successional dynamics and alternative stable states in a saline activated sludge microbial community over 9 years.</title>
        <authorList>
            <person name="Wang Y."/>
            <person name="Ye J."/>
            <person name="Ju F."/>
            <person name="Liu L."/>
            <person name="Boyd J.A."/>
            <person name="Deng Y."/>
            <person name="Parks D.H."/>
            <person name="Jiang X."/>
            <person name="Yin X."/>
            <person name="Woodcroft B.J."/>
            <person name="Tyson G.W."/>
            <person name="Hugenholtz P."/>
            <person name="Polz M.F."/>
            <person name="Zhang T."/>
        </authorList>
    </citation>
    <scope>NUCLEOTIDE SEQUENCE</scope>
    <source>
        <strain evidence="2">HKST-UBA02</strain>
    </source>
</reference>
<dbReference type="Pfam" id="PF13173">
    <property type="entry name" value="AAA_14"/>
    <property type="match status" value="1"/>
</dbReference>
<comment type="caution">
    <text evidence="2">The sequence shown here is derived from an EMBL/GenBank/DDBJ whole genome shotgun (WGS) entry which is preliminary data.</text>
</comment>
<feature type="non-terminal residue" evidence="2">
    <location>
        <position position="144"/>
    </location>
</feature>
<dbReference type="InterPro" id="IPR041682">
    <property type="entry name" value="AAA_14"/>
</dbReference>
<gene>
    <name evidence="2" type="ORF">KDA27_26130</name>
</gene>
<name>A0A956NHF8_UNCEI</name>
<accession>A0A956NHF8</accession>
<dbReference type="Proteomes" id="UP000739538">
    <property type="component" value="Unassembled WGS sequence"/>
</dbReference>
<evidence type="ECO:0000313" key="2">
    <source>
        <dbReference type="EMBL" id="MCA9759298.1"/>
    </source>
</evidence>
<dbReference type="PANTHER" id="PTHR43566:SF2">
    <property type="entry name" value="DUF4143 DOMAIN-CONTAINING PROTEIN"/>
    <property type="match status" value="1"/>
</dbReference>
<organism evidence="2 3">
    <name type="scientific">Eiseniibacteriota bacterium</name>
    <dbReference type="NCBI Taxonomy" id="2212470"/>
    <lineage>
        <taxon>Bacteria</taxon>
        <taxon>Candidatus Eiseniibacteriota</taxon>
    </lineage>
</organism>
<dbReference type="InterPro" id="IPR027417">
    <property type="entry name" value="P-loop_NTPase"/>
</dbReference>
<evidence type="ECO:0000313" key="3">
    <source>
        <dbReference type="Proteomes" id="UP000739538"/>
    </source>
</evidence>
<dbReference type="Gene3D" id="3.40.50.300">
    <property type="entry name" value="P-loop containing nucleotide triphosphate hydrolases"/>
    <property type="match status" value="1"/>
</dbReference>
<dbReference type="AlphaFoldDB" id="A0A956NHF8"/>
<dbReference type="EMBL" id="JAGQHS010000306">
    <property type="protein sequence ID" value="MCA9759298.1"/>
    <property type="molecule type" value="Genomic_DNA"/>
</dbReference>
<feature type="domain" description="AAA" evidence="1">
    <location>
        <begin position="25"/>
        <end position="141"/>
    </location>
</feature>
<dbReference type="SUPFAM" id="SSF52540">
    <property type="entry name" value="P-loop containing nucleoside triphosphate hydrolases"/>
    <property type="match status" value="1"/>
</dbReference>
<dbReference type="PANTHER" id="PTHR43566">
    <property type="entry name" value="CONSERVED PROTEIN"/>
    <property type="match status" value="1"/>
</dbReference>
<proteinExistence type="predicted"/>